<protein>
    <submittedName>
        <fullName evidence="1">Uncharacterized protein</fullName>
    </submittedName>
</protein>
<sequence>MEVSVGAFQAQSQKQIDAYATPYVATEPRVVTCLITLLRTCSQGDRQRLADLAGTSVNYLYGLGSCARGGMSSRLAFGIEDASIQLHKETHGRTPIVSARELSTMCSLVGMRKH</sequence>
<name>A0A843YWJ3_9BURK</name>
<keyword evidence="2" id="KW-1185">Reference proteome</keyword>
<dbReference type="AlphaFoldDB" id="A0A843YWJ3"/>
<accession>A0A843YWJ3</accession>
<dbReference type="EMBL" id="WINI01000009">
    <property type="protein sequence ID" value="MQR02347.1"/>
    <property type="molecule type" value="Genomic_DNA"/>
</dbReference>
<organism evidence="1 2">
    <name type="scientific">Glaciimonas soli</name>
    <dbReference type="NCBI Taxonomy" id="2590999"/>
    <lineage>
        <taxon>Bacteria</taxon>
        <taxon>Pseudomonadati</taxon>
        <taxon>Pseudomonadota</taxon>
        <taxon>Betaproteobacteria</taxon>
        <taxon>Burkholderiales</taxon>
        <taxon>Oxalobacteraceae</taxon>
        <taxon>Glaciimonas</taxon>
    </lineage>
</organism>
<gene>
    <name evidence="1" type="ORF">GEV47_16855</name>
</gene>
<evidence type="ECO:0000313" key="1">
    <source>
        <dbReference type="EMBL" id="MQR02347.1"/>
    </source>
</evidence>
<reference evidence="1 2" key="1">
    <citation type="submission" date="2019-10" db="EMBL/GenBank/DDBJ databases">
        <title>Glaciimonas soli sp. nov., a psychrophilic bacterium isolated from the forest soil of a high elevation mountain in Taiwan.</title>
        <authorList>
            <person name="Wang L.-T."/>
            <person name="Shieh W.Y."/>
        </authorList>
    </citation>
    <scope>NUCLEOTIDE SEQUENCE [LARGE SCALE GENOMIC DNA]</scope>
    <source>
        <strain evidence="1 2">GS1</strain>
    </source>
</reference>
<comment type="caution">
    <text evidence="1">The sequence shown here is derived from an EMBL/GenBank/DDBJ whole genome shotgun (WGS) entry which is preliminary data.</text>
</comment>
<dbReference type="RefSeq" id="WP_153235981.1">
    <property type="nucleotide sequence ID" value="NZ_WINI01000009.1"/>
</dbReference>
<dbReference type="Proteomes" id="UP000451565">
    <property type="component" value="Unassembled WGS sequence"/>
</dbReference>
<proteinExistence type="predicted"/>
<evidence type="ECO:0000313" key="2">
    <source>
        <dbReference type="Proteomes" id="UP000451565"/>
    </source>
</evidence>